<dbReference type="AlphaFoldDB" id="L0E3M6"/>
<evidence type="ECO:0000256" key="1">
    <source>
        <dbReference type="SAM" id="MobiDB-lite"/>
    </source>
</evidence>
<feature type="region of interest" description="Disordered" evidence="1">
    <location>
        <begin position="69"/>
        <end position="95"/>
    </location>
</feature>
<gene>
    <name evidence="2" type="ordered locus">TVNIR_3641</name>
</gene>
<organism evidence="2 3">
    <name type="scientific">Thioalkalivibrio nitratireducens (strain DSM 14787 / UNIQEM 213 / ALEN2)</name>
    <dbReference type="NCBI Taxonomy" id="1255043"/>
    <lineage>
        <taxon>Bacteria</taxon>
        <taxon>Pseudomonadati</taxon>
        <taxon>Pseudomonadota</taxon>
        <taxon>Gammaproteobacteria</taxon>
        <taxon>Chromatiales</taxon>
        <taxon>Ectothiorhodospiraceae</taxon>
        <taxon>Thioalkalivibrio</taxon>
    </lineage>
</organism>
<sequence>MLRIFDNVSGHIVAEWRGDAARRVLQSARLTPPDLQQAPDSAAAERAVRALLFEALVAQVLEPVHATRRSARVIPFRPHDGKPPGSRPQRGGASG</sequence>
<protein>
    <submittedName>
        <fullName evidence="2">Uncharacterized protein</fullName>
    </submittedName>
</protein>
<dbReference type="Proteomes" id="UP000010809">
    <property type="component" value="Chromosome"/>
</dbReference>
<dbReference type="HOGENOM" id="CLU_2371852_0_0_6"/>
<dbReference type="KEGG" id="tni:TVNIR_3641"/>
<reference evidence="2" key="1">
    <citation type="submission" date="2015-12" db="EMBL/GenBank/DDBJ databases">
        <authorList>
            <person name="Tikhonova T.V."/>
            <person name="Pavlov A.R."/>
            <person name="Beletsky A.V."/>
            <person name="Mardanov A.V."/>
            <person name="Sorokin D.Y."/>
            <person name="Ravin N.V."/>
            <person name="Popov V.O."/>
        </authorList>
    </citation>
    <scope>NUCLEOTIDE SEQUENCE</scope>
    <source>
        <strain evidence="2">DSM 14787</strain>
    </source>
</reference>
<evidence type="ECO:0000313" key="3">
    <source>
        <dbReference type="Proteomes" id="UP000010809"/>
    </source>
</evidence>
<accession>L0E3M6</accession>
<proteinExistence type="predicted"/>
<dbReference type="EMBL" id="CP003989">
    <property type="protein sequence ID" value="AGA35271.1"/>
    <property type="molecule type" value="Genomic_DNA"/>
</dbReference>
<keyword evidence="3" id="KW-1185">Reference proteome</keyword>
<dbReference type="PATRIC" id="fig|1255043.3.peg.3673"/>
<name>L0E3M6_THIND</name>
<evidence type="ECO:0000313" key="2">
    <source>
        <dbReference type="EMBL" id="AGA35271.1"/>
    </source>
</evidence>